<gene>
    <name evidence="2" type="ORF">MERR_LOCUS29321</name>
</gene>
<organism evidence="2 3">
    <name type="scientific">Microthlaspi erraticum</name>
    <dbReference type="NCBI Taxonomy" id="1685480"/>
    <lineage>
        <taxon>Eukaryota</taxon>
        <taxon>Viridiplantae</taxon>
        <taxon>Streptophyta</taxon>
        <taxon>Embryophyta</taxon>
        <taxon>Tracheophyta</taxon>
        <taxon>Spermatophyta</taxon>
        <taxon>Magnoliopsida</taxon>
        <taxon>eudicotyledons</taxon>
        <taxon>Gunneridae</taxon>
        <taxon>Pentapetalae</taxon>
        <taxon>rosids</taxon>
        <taxon>malvids</taxon>
        <taxon>Brassicales</taxon>
        <taxon>Brassicaceae</taxon>
        <taxon>Coluteocarpeae</taxon>
        <taxon>Microthlaspi</taxon>
    </lineage>
</organism>
<proteinExistence type="predicted"/>
<sequence length="105" mass="12302">MRRKIVAKPSQYSRPFRHRKSLAKLRDDDVAMQHDRAEDVSNPIESTENIVHVDPQHRELEDVVDESTEDGESDEFAEPATDDDEREHNENSYVFENDDVENDFD</sequence>
<feature type="compositionally biased region" description="Basic and acidic residues" evidence="1">
    <location>
        <begin position="24"/>
        <end position="39"/>
    </location>
</feature>
<dbReference type="Proteomes" id="UP000467841">
    <property type="component" value="Unassembled WGS sequence"/>
</dbReference>
<keyword evidence="3" id="KW-1185">Reference proteome</keyword>
<evidence type="ECO:0000313" key="2">
    <source>
        <dbReference type="EMBL" id="CAA7042086.1"/>
    </source>
</evidence>
<accession>A0A6D2JY57</accession>
<dbReference type="EMBL" id="CACVBM020001262">
    <property type="protein sequence ID" value="CAA7042086.1"/>
    <property type="molecule type" value="Genomic_DNA"/>
</dbReference>
<reference evidence="2" key="1">
    <citation type="submission" date="2020-01" db="EMBL/GenBank/DDBJ databases">
        <authorList>
            <person name="Mishra B."/>
        </authorList>
    </citation>
    <scope>NUCLEOTIDE SEQUENCE [LARGE SCALE GENOMIC DNA]</scope>
</reference>
<feature type="compositionally biased region" description="Acidic residues" evidence="1">
    <location>
        <begin position="62"/>
        <end position="85"/>
    </location>
</feature>
<dbReference type="AlphaFoldDB" id="A0A6D2JY57"/>
<evidence type="ECO:0000313" key="3">
    <source>
        <dbReference type="Proteomes" id="UP000467841"/>
    </source>
</evidence>
<evidence type="ECO:0000256" key="1">
    <source>
        <dbReference type="SAM" id="MobiDB-lite"/>
    </source>
</evidence>
<feature type="region of interest" description="Disordered" evidence="1">
    <location>
        <begin position="20"/>
        <end position="105"/>
    </location>
</feature>
<comment type="caution">
    <text evidence="2">The sequence shown here is derived from an EMBL/GenBank/DDBJ whole genome shotgun (WGS) entry which is preliminary data.</text>
</comment>
<protein>
    <submittedName>
        <fullName evidence="2">Uncharacterized protein</fullName>
    </submittedName>
</protein>
<name>A0A6D2JY57_9BRAS</name>
<feature type="compositionally biased region" description="Acidic residues" evidence="1">
    <location>
        <begin position="96"/>
        <end position="105"/>
    </location>
</feature>